<dbReference type="SMART" id="SM00436">
    <property type="entry name" value="TOP1Bc"/>
    <property type="match status" value="1"/>
</dbReference>
<dbReference type="EMBL" id="UOER01000004">
    <property type="protein sequence ID" value="VAW17641.1"/>
    <property type="molecule type" value="Genomic_DNA"/>
</dbReference>
<dbReference type="PRINTS" id="PR00417">
    <property type="entry name" value="PRTPISMRASEI"/>
</dbReference>
<dbReference type="GO" id="GO:0003677">
    <property type="term" value="F:DNA binding"/>
    <property type="evidence" value="ECO:0007669"/>
    <property type="project" value="InterPro"/>
</dbReference>
<dbReference type="PANTHER" id="PTHR11390:SF21">
    <property type="entry name" value="DNA TOPOISOMERASE 3-ALPHA"/>
    <property type="match status" value="1"/>
</dbReference>
<dbReference type="InterPro" id="IPR003601">
    <property type="entry name" value="Topo_IA_2"/>
</dbReference>
<dbReference type="GO" id="GO:0043597">
    <property type="term" value="C:cytoplasmic replication fork"/>
    <property type="evidence" value="ECO:0007669"/>
    <property type="project" value="TreeGrafter"/>
</dbReference>
<dbReference type="GO" id="GO:0006281">
    <property type="term" value="P:DNA repair"/>
    <property type="evidence" value="ECO:0007669"/>
    <property type="project" value="TreeGrafter"/>
</dbReference>
<dbReference type="InterPro" id="IPR013497">
    <property type="entry name" value="Topo_IA_cen"/>
</dbReference>
<evidence type="ECO:0000259" key="3">
    <source>
        <dbReference type="PROSITE" id="PS52039"/>
    </source>
</evidence>
<feature type="non-terminal residue" evidence="4">
    <location>
        <position position="376"/>
    </location>
</feature>
<evidence type="ECO:0000256" key="1">
    <source>
        <dbReference type="ARBA" id="ARBA00023235"/>
    </source>
</evidence>
<dbReference type="InterPro" id="IPR013824">
    <property type="entry name" value="Topo_IA_cen_sub1"/>
</dbReference>
<dbReference type="AlphaFoldDB" id="A0A3B0TG78"/>
<organism evidence="4">
    <name type="scientific">hydrothermal vent metagenome</name>
    <dbReference type="NCBI Taxonomy" id="652676"/>
    <lineage>
        <taxon>unclassified sequences</taxon>
        <taxon>metagenomes</taxon>
        <taxon>ecological metagenomes</taxon>
    </lineage>
</organism>
<dbReference type="PROSITE" id="PS50880">
    <property type="entry name" value="TOPRIM"/>
    <property type="match status" value="1"/>
</dbReference>
<dbReference type="Pfam" id="PF01131">
    <property type="entry name" value="Topoisom_bac"/>
    <property type="match status" value="1"/>
</dbReference>
<keyword evidence="1 4" id="KW-0413">Isomerase</keyword>
<dbReference type="Gene3D" id="1.10.460.10">
    <property type="entry name" value="Topoisomerase I, domain 2"/>
    <property type="match status" value="1"/>
</dbReference>
<dbReference type="InterPro" id="IPR000380">
    <property type="entry name" value="Topo_IA"/>
</dbReference>
<accession>A0A3B0TG78</accession>
<dbReference type="PROSITE" id="PS52039">
    <property type="entry name" value="TOPO_IA_2"/>
    <property type="match status" value="1"/>
</dbReference>
<gene>
    <name evidence="4" type="ORF">MNBD_BACTEROID04-265</name>
</gene>
<sequence>MKVCIAEKPSVAREIATVLRATTKRDGYFEGNGYAVTYTFGHLCTLFEPNDYKLHWKSWNLNNLPMLPEKFQIKVSDNQGIQKQFKIVKSLFEKADVIINCGDAGQEGELIQRWVINEAGYKGKVKRLWISSLTTEAIKEGFQNLKSSENYDNLYYAGFSRAIGDWLLGINATRLYTLKYGGYKQVLSVGRVQTPTLAMVVNRFKEIQNFTPQPYWELQTLYREILFNYEEGRFLKKEDGEILANKVKESDFEIVSITKKAGKEYAPKLFDLTGLQVYCNNKFGFSADETLKIVQKLYEQKVVTYPRVDTTFLPNDVYPKVKSILKNLTNYNALVQPLLGKKIRKSSKVFNDKKVTDHHAIIPTGIQINLQYNQQQ</sequence>
<protein>
    <submittedName>
        <fullName evidence="4">DNA topoisomerase III</fullName>
        <ecNumber evidence="4">5.99.1.2</ecNumber>
    </submittedName>
</protein>
<dbReference type="Gene3D" id="1.10.290.10">
    <property type="entry name" value="Topoisomerase I, domain 4"/>
    <property type="match status" value="1"/>
</dbReference>
<dbReference type="Gene3D" id="2.70.20.10">
    <property type="entry name" value="Topoisomerase I, domain 3"/>
    <property type="match status" value="1"/>
</dbReference>
<dbReference type="GO" id="GO:0006265">
    <property type="term" value="P:DNA topological change"/>
    <property type="evidence" value="ECO:0007669"/>
    <property type="project" value="InterPro"/>
</dbReference>
<dbReference type="InterPro" id="IPR013825">
    <property type="entry name" value="Topo_IA_cen_sub2"/>
</dbReference>
<evidence type="ECO:0000259" key="2">
    <source>
        <dbReference type="PROSITE" id="PS50880"/>
    </source>
</evidence>
<dbReference type="GO" id="GO:0006310">
    <property type="term" value="P:DNA recombination"/>
    <property type="evidence" value="ECO:0007669"/>
    <property type="project" value="TreeGrafter"/>
</dbReference>
<dbReference type="InterPro" id="IPR034144">
    <property type="entry name" value="TOPRIM_TopoIII"/>
</dbReference>
<dbReference type="InterPro" id="IPR023405">
    <property type="entry name" value="Topo_IA_core_domain"/>
</dbReference>
<evidence type="ECO:0000313" key="4">
    <source>
        <dbReference type="EMBL" id="VAW17641.1"/>
    </source>
</evidence>
<dbReference type="SUPFAM" id="SSF56712">
    <property type="entry name" value="Prokaryotic type I DNA topoisomerase"/>
    <property type="match status" value="1"/>
</dbReference>
<dbReference type="SMART" id="SM00493">
    <property type="entry name" value="TOPRIM"/>
    <property type="match status" value="1"/>
</dbReference>
<dbReference type="EC" id="5.99.1.2" evidence="4"/>
<feature type="domain" description="Toprim" evidence="2">
    <location>
        <begin position="1"/>
        <end position="134"/>
    </location>
</feature>
<name>A0A3B0TG78_9ZZZZ</name>
<dbReference type="PANTHER" id="PTHR11390">
    <property type="entry name" value="PROKARYOTIC DNA TOPOISOMERASE"/>
    <property type="match status" value="1"/>
</dbReference>
<reference evidence="4" key="1">
    <citation type="submission" date="2018-06" db="EMBL/GenBank/DDBJ databases">
        <authorList>
            <person name="Zhirakovskaya E."/>
        </authorList>
    </citation>
    <scope>NUCLEOTIDE SEQUENCE</scope>
</reference>
<dbReference type="Pfam" id="PF01751">
    <property type="entry name" value="Toprim"/>
    <property type="match status" value="1"/>
</dbReference>
<dbReference type="InterPro" id="IPR013826">
    <property type="entry name" value="Topo_IA_cen_sub3"/>
</dbReference>
<dbReference type="Gene3D" id="3.40.50.140">
    <property type="match status" value="1"/>
</dbReference>
<dbReference type="GO" id="GO:0003917">
    <property type="term" value="F:DNA topoisomerase type I (single strand cut, ATP-independent) activity"/>
    <property type="evidence" value="ECO:0007669"/>
    <property type="project" value="InterPro"/>
</dbReference>
<dbReference type="InterPro" id="IPR006171">
    <property type="entry name" value="TOPRIM_dom"/>
</dbReference>
<feature type="domain" description="Topo IA-type catalytic" evidence="3">
    <location>
        <begin position="151"/>
        <end position="376"/>
    </location>
</feature>
<dbReference type="CDD" id="cd03362">
    <property type="entry name" value="TOPRIM_TopoIA_TopoIII"/>
    <property type="match status" value="1"/>
</dbReference>
<proteinExistence type="predicted"/>